<evidence type="ECO:0000256" key="1">
    <source>
        <dbReference type="ARBA" id="ARBA00009737"/>
    </source>
</evidence>
<accession>A0ABC8JCG2</accession>
<protein>
    <recommendedName>
        <fullName evidence="5">REF/SRPP-like protein</fullName>
    </recommendedName>
</protein>
<reference evidence="3 4" key="1">
    <citation type="submission" date="2022-03" db="EMBL/GenBank/DDBJ databases">
        <authorList>
            <person name="Macdonald S."/>
            <person name="Ahmed S."/>
            <person name="Newling K."/>
        </authorList>
    </citation>
    <scope>NUCLEOTIDE SEQUENCE [LARGE SCALE GENOMIC DNA]</scope>
</reference>
<comment type="similarity">
    <text evidence="1">Belongs to the REF/SRPP family.</text>
</comment>
<organism evidence="3 4">
    <name type="scientific">Eruca vesicaria subsp. sativa</name>
    <name type="common">Garden rocket</name>
    <name type="synonym">Eruca sativa</name>
    <dbReference type="NCBI Taxonomy" id="29727"/>
    <lineage>
        <taxon>Eukaryota</taxon>
        <taxon>Viridiplantae</taxon>
        <taxon>Streptophyta</taxon>
        <taxon>Embryophyta</taxon>
        <taxon>Tracheophyta</taxon>
        <taxon>Spermatophyta</taxon>
        <taxon>Magnoliopsida</taxon>
        <taxon>eudicotyledons</taxon>
        <taxon>Gunneridae</taxon>
        <taxon>Pentapetalae</taxon>
        <taxon>rosids</taxon>
        <taxon>malvids</taxon>
        <taxon>Brassicales</taxon>
        <taxon>Brassicaceae</taxon>
        <taxon>Brassiceae</taxon>
        <taxon>Eruca</taxon>
    </lineage>
</organism>
<proteinExistence type="inferred from homology"/>
<feature type="compositionally biased region" description="Acidic residues" evidence="2">
    <location>
        <begin position="1"/>
        <end position="12"/>
    </location>
</feature>
<dbReference type="PANTHER" id="PTHR33732">
    <property type="entry name" value="REF/SRPP-LIKE PROTEIN OS05G0151300/LOC_OS05G05940"/>
    <property type="match status" value="1"/>
</dbReference>
<evidence type="ECO:0000313" key="3">
    <source>
        <dbReference type="EMBL" id="CAH8320757.1"/>
    </source>
</evidence>
<dbReference type="Proteomes" id="UP001642260">
    <property type="component" value="Unassembled WGS sequence"/>
</dbReference>
<dbReference type="InterPro" id="IPR008802">
    <property type="entry name" value="REF"/>
</dbReference>
<gene>
    <name evidence="3" type="ORF">ERUC_LOCUS9195</name>
</gene>
<evidence type="ECO:0000313" key="4">
    <source>
        <dbReference type="Proteomes" id="UP001642260"/>
    </source>
</evidence>
<dbReference type="PANTHER" id="PTHR33732:SF3">
    <property type="entry name" value="OS07G0671800 PROTEIN"/>
    <property type="match status" value="1"/>
</dbReference>
<evidence type="ECO:0008006" key="5">
    <source>
        <dbReference type="Google" id="ProtNLM"/>
    </source>
</evidence>
<dbReference type="Pfam" id="PF05755">
    <property type="entry name" value="REF"/>
    <property type="match status" value="1"/>
</dbReference>
<comment type="caution">
    <text evidence="3">The sequence shown here is derived from an EMBL/GenBank/DDBJ whole genome shotgun (WGS) entry which is preliminary data.</text>
</comment>
<evidence type="ECO:0000256" key="2">
    <source>
        <dbReference type="SAM" id="MobiDB-lite"/>
    </source>
</evidence>
<dbReference type="EMBL" id="CAKOAT010094043">
    <property type="protein sequence ID" value="CAH8320757.1"/>
    <property type="molecule type" value="Genomic_DNA"/>
</dbReference>
<dbReference type="AlphaFoldDB" id="A0ABC8JCG2"/>
<name>A0ABC8JCG2_ERUVS</name>
<sequence length="226" mass="25543">MAENEIVVEEEVPPSSSSPSLIVEDYDQGTELKHLGFVRTAALYLCVCLSTLYELAKDNAGPLKLGVENIEATVETVLSPLYDKFSDVPYKLLLFVDRKVADVFFDVETYVPSLVKQASRQALTVATEVKRAGVLDTTKSIARSVCDKYEPVAEYYAATVWRLLNRVPLFPEVAQLVIPTAFYWSEKYNDAVRYVGDRDYYVAEYLPMIPIEKISDILEQDHCRAH</sequence>
<feature type="region of interest" description="Disordered" evidence="2">
    <location>
        <begin position="1"/>
        <end position="20"/>
    </location>
</feature>
<keyword evidence="4" id="KW-1185">Reference proteome</keyword>